<organism evidence="9 10">
    <name type="scientific">Oculimacula yallundae</name>
    <dbReference type="NCBI Taxonomy" id="86028"/>
    <lineage>
        <taxon>Eukaryota</taxon>
        <taxon>Fungi</taxon>
        <taxon>Dikarya</taxon>
        <taxon>Ascomycota</taxon>
        <taxon>Pezizomycotina</taxon>
        <taxon>Leotiomycetes</taxon>
        <taxon>Helotiales</taxon>
        <taxon>Ploettnerulaceae</taxon>
        <taxon>Oculimacula</taxon>
    </lineage>
</organism>
<evidence type="ECO:0000256" key="5">
    <source>
        <dbReference type="ARBA" id="ARBA00038359"/>
    </source>
</evidence>
<reference evidence="9 10" key="1">
    <citation type="journal article" date="2024" name="Commun. Biol.">
        <title>Comparative genomic analysis of thermophilic fungi reveals convergent evolutionary adaptations and gene losses.</title>
        <authorList>
            <person name="Steindorff A.S."/>
            <person name="Aguilar-Pontes M.V."/>
            <person name="Robinson A.J."/>
            <person name="Andreopoulos B."/>
            <person name="LaButti K."/>
            <person name="Kuo A."/>
            <person name="Mondo S."/>
            <person name="Riley R."/>
            <person name="Otillar R."/>
            <person name="Haridas S."/>
            <person name="Lipzen A."/>
            <person name="Grimwood J."/>
            <person name="Schmutz J."/>
            <person name="Clum A."/>
            <person name="Reid I.D."/>
            <person name="Moisan M.C."/>
            <person name="Butler G."/>
            <person name="Nguyen T.T.M."/>
            <person name="Dewar K."/>
            <person name="Conant G."/>
            <person name="Drula E."/>
            <person name="Henrissat B."/>
            <person name="Hansel C."/>
            <person name="Singer S."/>
            <person name="Hutchinson M.I."/>
            <person name="de Vries R.P."/>
            <person name="Natvig D.O."/>
            <person name="Powell A.J."/>
            <person name="Tsang A."/>
            <person name="Grigoriev I.V."/>
        </authorList>
    </citation>
    <scope>NUCLEOTIDE SEQUENCE [LARGE SCALE GENOMIC DNA]</scope>
    <source>
        <strain evidence="9 10">CBS 494.80</strain>
    </source>
</reference>
<evidence type="ECO:0000256" key="7">
    <source>
        <dbReference type="SAM" id="Phobius"/>
    </source>
</evidence>
<evidence type="ECO:0000256" key="1">
    <source>
        <dbReference type="ARBA" id="ARBA00004141"/>
    </source>
</evidence>
<comment type="caution">
    <text evidence="9">The sequence shown here is derived from an EMBL/GenBank/DDBJ whole genome shotgun (WGS) entry which is preliminary data.</text>
</comment>
<dbReference type="InterPro" id="IPR052337">
    <property type="entry name" value="SAT4-like"/>
</dbReference>
<keyword evidence="2 7" id="KW-0812">Transmembrane</keyword>
<feature type="transmembrane region" description="Helical" evidence="7">
    <location>
        <begin position="45"/>
        <end position="63"/>
    </location>
</feature>
<feature type="transmembrane region" description="Helical" evidence="7">
    <location>
        <begin position="174"/>
        <end position="194"/>
    </location>
</feature>
<proteinExistence type="inferred from homology"/>
<evidence type="ECO:0000256" key="2">
    <source>
        <dbReference type="ARBA" id="ARBA00022692"/>
    </source>
</evidence>
<dbReference type="Proteomes" id="UP001595075">
    <property type="component" value="Unassembled WGS sequence"/>
</dbReference>
<sequence length="375" mass="41789">MGYTTEGNGPALLTTCVVCLVLTWIFFAVRIYTRAFLTQVWKIEDWLFVASQLSFTVYAVISLESTLHGNGQHNKDIALSDIPIAMRYFFWGEILYVITAFVMRLSIGFFILRIMTQRSFIWTIRMTMALITLATVMDLFYTIFQCKPISYFWLQFSGIPGKCLPAPQVQAISIAYSAASATADILFGVMPICVLWNLQMNRKAKIIVGVLLCVGIVAGLTVIVRIKYIIDVSLTEDFMFATANVSIWALIEPAIAICCMAASTWRPLFNSLREKTSMPSGYGVRAGTGNGYFNNGSKGHSHQNNTFGLSRNHSGYTKRMDDEETSSYDDVVLQSLAEGPGTGRRISDGDDDTKGILRSTIVQITRHDRTGNQQT</sequence>
<evidence type="ECO:0000256" key="4">
    <source>
        <dbReference type="ARBA" id="ARBA00023136"/>
    </source>
</evidence>
<dbReference type="Pfam" id="PF20684">
    <property type="entry name" value="Fung_rhodopsin"/>
    <property type="match status" value="1"/>
</dbReference>
<dbReference type="EMBL" id="JAZHXI010000017">
    <property type="protein sequence ID" value="KAL2062079.1"/>
    <property type="molecule type" value="Genomic_DNA"/>
</dbReference>
<accession>A0ABR4BWP7</accession>
<name>A0ABR4BWP7_9HELO</name>
<evidence type="ECO:0000256" key="6">
    <source>
        <dbReference type="SAM" id="MobiDB-lite"/>
    </source>
</evidence>
<feature type="compositionally biased region" description="Polar residues" evidence="6">
    <location>
        <begin position="293"/>
        <end position="315"/>
    </location>
</feature>
<evidence type="ECO:0000313" key="9">
    <source>
        <dbReference type="EMBL" id="KAL2062079.1"/>
    </source>
</evidence>
<protein>
    <recommendedName>
        <fullName evidence="8">Rhodopsin domain-containing protein</fullName>
    </recommendedName>
</protein>
<dbReference type="InterPro" id="IPR049326">
    <property type="entry name" value="Rhodopsin_dom_fungi"/>
</dbReference>
<feature type="transmembrane region" description="Helical" evidence="7">
    <location>
        <begin position="206"/>
        <end position="226"/>
    </location>
</feature>
<feature type="domain" description="Rhodopsin" evidence="8">
    <location>
        <begin position="29"/>
        <end position="270"/>
    </location>
</feature>
<comment type="similarity">
    <text evidence="5">Belongs to the SAT4 family.</text>
</comment>
<comment type="subcellular location">
    <subcellularLocation>
        <location evidence="1">Membrane</location>
        <topology evidence="1">Multi-pass membrane protein</topology>
    </subcellularLocation>
</comment>
<dbReference type="PANTHER" id="PTHR33048">
    <property type="entry name" value="PTH11-LIKE INTEGRAL MEMBRANE PROTEIN (AFU_ORTHOLOGUE AFUA_5G11245)"/>
    <property type="match status" value="1"/>
</dbReference>
<gene>
    <name evidence="9" type="ORF">VTL71DRAFT_6345</name>
</gene>
<keyword evidence="10" id="KW-1185">Reference proteome</keyword>
<keyword evidence="4 7" id="KW-0472">Membrane</keyword>
<evidence type="ECO:0000259" key="8">
    <source>
        <dbReference type="Pfam" id="PF20684"/>
    </source>
</evidence>
<evidence type="ECO:0000256" key="3">
    <source>
        <dbReference type="ARBA" id="ARBA00022989"/>
    </source>
</evidence>
<dbReference type="PANTHER" id="PTHR33048:SF96">
    <property type="entry name" value="INTEGRAL MEMBRANE PROTEIN"/>
    <property type="match status" value="1"/>
</dbReference>
<feature type="transmembrane region" description="Helical" evidence="7">
    <location>
        <begin position="246"/>
        <end position="265"/>
    </location>
</feature>
<feature type="transmembrane region" description="Helical" evidence="7">
    <location>
        <begin position="124"/>
        <end position="144"/>
    </location>
</feature>
<keyword evidence="3 7" id="KW-1133">Transmembrane helix</keyword>
<feature type="region of interest" description="Disordered" evidence="6">
    <location>
        <begin position="293"/>
        <end position="328"/>
    </location>
</feature>
<feature type="transmembrane region" description="Helical" evidence="7">
    <location>
        <begin position="88"/>
        <end position="112"/>
    </location>
</feature>
<evidence type="ECO:0000313" key="10">
    <source>
        <dbReference type="Proteomes" id="UP001595075"/>
    </source>
</evidence>
<feature type="transmembrane region" description="Helical" evidence="7">
    <location>
        <begin position="12"/>
        <end position="33"/>
    </location>
</feature>